<dbReference type="SMART" id="SM00228">
    <property type="entry name" value="PDZ"/>
    <property type="match status" value="1"/>
</dbReference>
<keyword evidence="2" id="KW-0645">Protease</keyword>
<evidence type="ECO:0000256" key="3">
    <source>
        <dbReference type="ARBA" id="ARBA00022801"/>
    </source>
</evidence>
<feature type="transmembrane region" description="Helical" evidence="4">
    <location>
        <begin position="21"/>
        <end position="43"/>
    </location>
</feature>
<dbReference type="InterPro" id="IPR001940">
    <property type="entry name" value="Peptidase_S1C"/>
</dbReference>
<dbReference type="InterPro" id="IPR036034">
    <property type="entry name" value="PDZ_sf"/>
</dbReference>
<dbReference type="AlphaFoldDB" id="A0A975T5T7"/>
<keyword evidence="4" id="KW-1133">Transmembrane helix</keyword>
<keyword evidence="7" id="KW-1185">Reference proteome</keyword>
<evidence type="ECO:0000313" key="6">
    <source>
        <dbReference type="EMBL" id="QXE22007.1"/>
    </source>
</evidence>
<proteinExistence type="inferred from homology"/>
<keyword evidence="3" id="KW-0378">Hydrolase</keyword>
<dbReference type="InterPro" id="IPR009003">
    <property type="entry name" value="Peptidase_S1_PA"/>
</dbReference>
<feature type="domain" description="PDZ" evidence="5">
    <location>
        <begin position="311"/>
        <end position="399"/>
    </location>
</feature>
<dbReference type="Gene3D" id="2.40.10.120">
    <property type="match status" value="1"/>
</dbReference>
<reference evidence="6" key="1">
    <citation type="submission" date="2017-04" db="EMBL/GenBank/DDBJ databases">
        <title>Genome deletions in a multicellular cyanobacterial endosymbiont for morphological adaptation in marine diatoms.</title>
        <authorList>
            <person name="Wang Y."/>
            <person name="Gao H."/>
            <person name="Li R."/>
            <person name="Xu X."/>
        </authorList>
    </citation>
    <scope>NUCLEOTIDE SEQUENCE</scope>
    <source>
        <strain evidence="6">FACHB 800</strain>
    </source>
</reference>
<evidence type="ECO:0000313" key="7">
    <source>
        <dbReference type="Proteomes" id="UP000683511"/>
    </source>
</evidence>
<dbReference type="Pfam" id="PF13365">
    <property type="entry name" value="Trypsin_2"/>
    <property type="match status" value="1"/>
</dbReference>
<dbReference type="GO" id="GO:0004252">
    <property type="term" value="F:serine-type endopeptidase activity"/>
    <property type="evidence" value="ECO:0007669"/>
    <property type="project" value="InterPro"/>
</dbReference>
<protein>
    <submittedName>
        <fullName evidence="6">Peptidase S1 and S6, chymotrypsin/Hap</fullName>
    </submittedName>
</protein>
<dbReference type="SUPFAM" id="SSF50494">
    <property type="entry name" value="Trypsin-like serine proteases"/>
    <property type="match status" value="1"/>
</dbReference>
<dbReference type="NCBIfam" id="NF041521">
    <property type="entry name" value="HhoA_HhoB_HtrA"/>
    <property type="match status" value="1"/>
</dbReference>
<keyword evidence="4" id="KW-0812">Transmembrane</keyword>
<dbReference type="InterPro" id="IPR048172">
    <property type="entry name" value="HhoA_HhoB_HtrA-like"/>
</dbReference>
<evidence type="ECO:0000256" key="2">
    <source>
        <dbReference type="ARBA" id="ARBA00022670"/>
    </source>
</evidence>
<evidence type="ECO:0000256" key="4">
    <source>
        <dbReference type="SAM" id="Phobius"/>
    </source>
</evidence>
<accession>A0A975T5T7</accession>
<evidence type="ECO:0000256" key="1">
    <source>
        <dbReference type="ARBA" id="ARBA00010541"/>
    </source>
</evidence>
<dbReference type="Gene3D" id="2.30.42.10">
    <property type="match status" value="1"/>
</dbReference>
<name>A0A975T5T7_9NOST</name>
<dbReference type="SUPFAM" id="SSF50156">
    <property type="entry name" value="PDZ domain-like"/>
    <property type="match status" value="1"/>
</dbReference>
<evidence type="ECO:0000259" key="5">
    <source>
        <dbReference type="SMART" id="SM00228"/>
    </source>
</evidence>
<gene>
    <name evidence="6" type="ORF">B6N60_00685</name>
</gene>
<dbReference type="GO" id="GO:0006508">
    <property type="term" value="P:proteolysis"/>
    <property type="evidence" value="ECO:0007669"/>
    <property type="project" value="UniProtKB-KW"/>
</dbReference>
<dbReference type="InterPro" id="IPR001478">
    <property type="entry name" value="PDZ"/>
</dbReference>
<comment type="similarity">
    <text evidence="1">Belongs to the peptidase S1C family.</text>
</comment>
<organism evidence="6 7">
    <name type="scientific">Richelia sinica FACHB-800</name>
    <dbReference type="NCBI Taxonomy" id="1357546"/>
    <lineage>
        <taxon>Bacteria</taxon>
        <taxon>Bacillati</taxon>
        <taxon>Cyanobacteriota</taxon>
        <taxon>Cyanophyceae</taxon>
        <taxon>Nostocales</taxon>
        <taxon>Nostocaceae</taxon>
        <taxon>Richelia</taxon>
    </lineage>
</organism>
<sequence length="414" mass="44126">MSCSDGEKVFLIVMKLSVKQLAIYLCLVAVGSGAGLLSSRYLWRESHSFQQLKNVTVALPSESMISHSTNGSINAADGDNVNFIATAVQKVGPAVVRINATRKVTNSWFDLGKNPVFQRFFGEDEQPIPPERIERGTGSGFILSENGELLTNAHVVEKTDTVLVTLKDGRTFTGKVVGVDPVTDVAAVKISAQNLPKVDLGNSQNLIPGQWAIAIGNPLGLDNTVTIGIISATDRTSAQVGVPDRRVSFIQTDAAINPGNSGGPLLNAKGEVIGVNTAIRADAQGLGFAIPIETAARVANELFTTGKAEHPFFGVETTDLTPTNKQQISREHQIQIQSDVGVVVKNFAPNSPAPASGLRPGDVIQKINNKPIKTSAQVQKLVDSSKVGDIFTVEVNRNGKMRTLKVELGAYPQK</sequence>
<dbReference type="Pfam" id="PF13180">
    <property type="entry name" value="PDZ_2"/>
    <property type="match status" value="1"/>
</dbReference>
<dbReference type="PRINTS" id="PR00834">
    <property type="entry name" value="PROTEASES2C"/>
</dbReference>
<dbReference type="EMBL" id="CP021056">
    <property type="protein sequence ID" value="QXE22007.1"/>
    <property type="molecule type" value="Genomic_DNA"/>
</dbReference>
<dbReference type="PANTHER" id="PTHR22939">
    <property type="entry name" value="SERINE PROTEASE FAMILY S1C HTRA-RELATED"/>
    <property type="match status" value="1"/>
</dbReference>
<dbReference type="Proteomes" id="UP000683511">
    <property type="component" value="Chromosome"/>
</dbReference>
<keyword evidence="4" id="KW-0472">Membrane</keyword>
<dbReference type="PANTHER" id="PTHR22939:SF129">
    <property type="entry name" value="SERINE PROTEASE HTRA2, MITOCHONDRIAL"/>
    <property type="match status" value="1"/>
</dbReference>
<dbReference type="KEGG" id="rsin:B6N60_00685"/>